<dbReference type="GO" id="GO:0006869">
    <property type="term" value="P:lipid transport"/>
    <property type="evidence" value="ECO:0007669"/>
    <property type="project" value="InterPro"/>
</dbReference>
<keyword evidence="7" id="KW-1185">Reference proteome</keyword>
<dbReference type="InterPro" id="IPR000528">
    <property type="entry name" value="Plant_nsLTP"/>
</dbReference>
<gene>
    <name evidence="6" type="ORF">LITE_LOCUS48557</name>
</gene>
<dbReference type="CDD" id="cd01960">
    <property type="entry name" value="nsLTP1"/>
    <property type="match status" value="1"/>
</dbReference>
<dbReference type="Proteomes" id="UP001154282">
    <property type="component" value="Unassembled WGS sequence"/>
</dbReference>
<dbReference type="AlphaFoldDB" id="A0AAV0RKA9"/>
<dbReference type="InterPro" id="IPR036312">
    <property type="entry name" value="Bifun_inhib/LTP/seed_sf"/>
</dbReference>
<dbReference type="SUPFAM" id="SSF47699">
    <property type="entry name" value="Bifunctional inhibitor/lipid-transfer protein/seed storage 2S albumin"/>
    <property type="match status" value="1"/>
</dbReference>
<evidence type="ECO:0000256" key="2">
    <source>
        <dbReference type="ARBA" id="ARBA00023157"/>
    </source>
</evidence>
<dbReference type="EMBL" id="CAMGYJ010000011">
    <property type="protein sequence ID" value="CAI0557974.1"/>
    <property type="molecule type" value="Genomic_DNA"/>
</dbReference>
<comment type="function">
    <text evidence="3">Plant non-specific lipid-transfer proteins transfer phospholipids as well as galactolipids across membranes. May play a role in wax or cutin deposition in the cell walls of expanding epidermal cells and certain secretory tissues.</text>
</comment>
<evidence type="ECO:0000256" key="1">
    <source>
        <dbReference type="ARBA" id="ARBA00009748"/>
    </source>
</evidence>
<keyword evidence="2" id="KW-1015">Disulfide bond</keyword>
<name>A0AAV0RKA9_9ROSI</name>
<evidence type="ECO:0000259" key="5">
    <source>
        <dbReference type="SMART" id="SM00499"/>
    </source>
</evidence>
<evidence type="ECO:0000256" key="4">
    <source>
        <dbReference type="SAM" id="SignalP"/>
    </source>
</evidence>
<proteinExistence type="inferred from homology"/>
<reference evidence="6" key="1">
    <citation type="submission" date="2022-08" db="EMBL/GenBank/DDBJ databases">
        <authorList>
            <person name="Gutierrez-Valencia J."/>
        </authorList>
    </citation>
    <scope>NUCLEOTIDE SEQUENCE</scope>
</reference>
<keyword evidence="4" id="KW-0732">Signal</keyword>
<evidence type="ECO:0000313" key="7">
    <source>
        <dbReference type="Proteomes" id="UP001154282"/>
    </source>
</evidence>
<dbReference type="SMART" id="SM00499">
    <property type="entry name" value="AAI"/>
    <property type="match status" value="1"/>
</dbReference>
<dbReference type="GO" id="GO:0008289">
    <property type="term" value="F:lipid binding"/>
    <property type="evidence" value="ECO:0007669"/>
    <property type="project" value="UniProtKB-KW"/>
</dbReference>
<dbReference type="PRINTS" id="PR00382">
    <property type="entry name" value="LIPIDTRNSFER"/>
</dbReference>
<feature type="signal peptide" evidence="4">
    <location>
        <begin position="1"/>
        <end position="23"/>
    </location>
</feature>
<organism evidence="6 7">
    <name type="scientific">Linum tenue</name>
    <dbReference type="NCBI Taxonomy" id="586396"/>
    <lineage>
        <taxon>Eukaryota</taxon>
        <taxon>Viridiplantae</taxon>
        <taxon>Streptophyta</taxon>
        <taxon>Embryophyta</taxon>
        <taxon>Tracheophyta</taxon>
        <taxon>Spermatophyta</taxon>
        <taxon>Magnoliopsida</taxon>
        <taxon>eudicotyledons</taxon>
        <taxon>Gunneridae</taxon>
        <taxon>Pentapetalae</taxon>
        <taxon>rosids</taxon>
        <taxon>fabids</taxon>
        <taxon>Malpighiales</taxon>
        <taxon>Linaceae</taxon>
        <taxon>Linum</taxon>
    </lineage>
</organism>
<protein>
    <recommendedName>
        <fullName evidence="3">Non-specific lipid-transfer protein</fullName>
    </recommendedName>
</protein>
<feature type="domain" description="Bifunctional inhibitor/plant lipid transfer protein/seed storage helical" evidence="5">
    <location>
        <begin position="35"/>
        <end position="119"/>
    </location>
</feature>
<evidence type="ECO:0000256" key="3">
    <source>
        <dbReference type="RuleBase" id="RU000628"/>
    </source>
</evidence>
<comment type="caution">
    <text evidence="6">The sequence shown here is derived from an EMBL/GenBank/DDBJ whole genome shotgun (WGS) entry which is preliminary data.</text>
</comment>
<keyword evidence="3" id="KW-0446">Lipid-binding</keyword>
<dbReference type="PANTHER" id="PTHR33076">
    <property type="entry name" value="NON-SPECIFIC LIPID-TRANSFER PROTEIN 2-RELATED"/>
    <property type="match status" value="1"/>
</dbReference>
<accession>A0AAV0RKA9</accession>
<evidence type="ECO:0000313" key="6">
    <source>
        <dbReference type="EMBL" id="CAI0557974.1"/>
    </source>
</evidence>
<dbReference type="InterPro" id="IPR016140">
    <property type="entry name" value="Bifunc_inhib/LTP/seed_store"/>
</dbReference>
<feature type="chain" id="PRO_5043594813" description="Non-specific lipid-transfer protein" evidence="4">
    <location>
        <begin position="24"/>
        <end position="129"/>
    </location>
</feature>
<keyword evidence="3" id="KW-0813">Transport</keyword>
<comment type="similarity">
    <text evidence="1 3">Belongs to the plant LTP family.</text>
</comment>
<dbReference type="Gene3D" id="1.10.110.10">
    <property type="entry name" value="Plant lipid-transfer and hydrophobic proteins"/>
    <property type="match status" value="1"/>
</dbReference>
<sequence>MAATNYKLQVYVALVVAVMVAAGGRHLAADGAVTCSQVAADVAPCFNYITGRGPLVPACCGGLRSLKAAAGSTPERQLACRCLKALVGGLPGVNFGIAGGLPNRCGVVSPAPVSPTVDCNRGQVRVRQR</sequence>
<dbReference type="Pfam" id="PF00234">
    <property type="entry name" value="Tryp_alpha_amyl"/>
    <property type="match status" value="1"/>
</dbReference>